<name>A0A445AXI3_ARAHY</name>
<dbReference type="OrthoDB" id="5835829at2759"/>
<evidence type="ECO:0000256" key="3">
    <source>
        <dbReference type="SAM" id="MobiDB-lite"/>
    </source>
</evidence>
<evidence type="ECO:0000256" key="2">
    <source>
        <dbReference type="ARBA" id="ARBA00022676"/>
    </source>
</evidence>
<keyword evidence="5" id="KW-1185">Reference proteome</keyword>
<dbReference type="Proteomes" id="UP000289738">
    <property type="component" value="Chromosome B01"/>
</dbReference>
<protein>
    <submittedName>
        <fullName evidence="4">Uncharacterized protein</fullName>
    </submittedName>
</protein>
<dbReference type="AlphaFoldDB" id="A0A445AXI3"/>
<sequence length="228" mass="25087">MAVPDCDYASFKVKDLPDLILFCRSGEIYTLFLSVCQKASLVDGIIVNTFNDLEPEAMRALHKGSHPSCSIFPVGPIVAQPNQNQDEKIHECVAWLNHQPSKSMLYICFESGRTLSQEQVNEIAFGLELSGQKFLWIFLEVRVVGGEKRRRGHCGSRVASGGEAGAGWVRRSSGRQDRDRKVEKEGWSLTRVSDAVGSGLKPMVMVARRSWCGAPGMAEVRDVASGEG</sequence>
<dbReference type="STRING" id="3818.A0A445AXI3"/>
<dbReference type="PANTHER" id="PTHR48048:SF30">
    <property type="entry name" value="GLYCOSYLTRANSFERASE"/>
    <property type="match status" value="1"/>
</dbReference>
<organism evidence="4 5">
    <name type="scientific">Arachis hypogaea</name>
    <name type="common">Peanut</name>
    <dbReference type="NCBI Taxonomy" id="3818"/>
    <lineage>
        <taxon>Eukaryota</taxon>
        <taxon>Viridiplantae</taxon>
        <taxon>Streptophyta</taxon>
        <taxon>Embryophyta</taxon>
        <taxon>Tracheophyta</taxon>
        <taxon>Spermatophyta</taxon>
        <taxon>Magnoliopsida</taxon>
        <taxon>eudicotyledons</taxon>
        <taxon>Gunneridae</taxon>
        <taxon>Pentapetalae</taxon>
        <taxon>rosids</taxon>
        <taxon>fabids</taxon>
        <taxon>Fabales</taxon>
        <taxon>Fabaceae</taxon>
        <taxon>Papilionoideae</taxon>
        <taxon>50 kb inversion clade</taxon>
        <taxon>dalbergioids sensu lato</taxon>
        <taxon>Dalbergieae</taxon>
        <taxon>Pterocarpus clade</taxon>
        <taxon>Arachis</taxon>
    </lineage>
</organism>
<dbReference type="PANTHER" id="PTHR48048">
    <property type="entry name" value="GLYCOSYLTRANSFERASE"/>
    <property type="match status" value="1"/>
</dbReference>
<accession>A0A445AXI3</accession>
<reference evidence="4 5" key="1">
    <citation type="submission" date="2019-01" db="EMBL/GenBank/DDBJ databases">
        <title>Sequencing of cultivated peanut Arachis hypogaea provides insights into genome evolution and oil improvement.</title>
        <authorList>
            <person name="Chen X."/>
        </authorList>
    </citation>
    <scope>NUCLEOTIDE SEQUENCE [LARGE SCALE GENOMIC DNA]</scope>
    <source>
        <strain evidence="5">cv. Fuhuasheng</strain>
        <tissue evidence="4">Leaves</tissue>
    </source>
</reference>
<dbReference type="SUPFAM" id="SSF53756">
    <property type="entry name" value="UDP-Glycosyltransferase/glycogen phosphorylase"/>
    <property type="match status" value="1"/>
</dbReference>
<dbReference type="Gene3D" id="3.40.50.2000">
    <property type="entry name" value="Glycogen Phosphorylase B"/>
    <property type="match status" value="2"/>
</dbReference>
<comment type="caution">
    <text evidence="4">The sequence shown here is derived from an EMBL/GenBank/DDBJ whole genome shotgun (WGS) entry which is preliminary data.</text>
</comment>
<gene>
    <name evidence="4" type="ORF">Ahy_B01g055897</name>
</gene>
<dbReference type="EMBL" id="SDMP01000011">
    <property type="protein sequence ID" value="RYR31110.1"/>
    <property type="molecule type" value="Genomic_DNA"/>
</dbReference>
<comment type="similarity">
    <text evidence="1">Belongs to the UDP-glycosyltransferase family.</text>
</comment>
<evidence type="ECO:0000313" key="4">
    <source>
        <dbReference type="EMBL" id="RYR31110.1"/>
    </source>
</evidence>
<feature type="compositionally biased region" description="Basic and acidic residues" evidence="3">
    <location>
        <begin position="174"/>
        <end position="183"/>
    </location>
</feature>
<proteinExistence type="inferred from homology"/>
<keyword evidence="2" id="KW-0808">Transferase</keyword>
<dbReference type="GO" id="GO:0035251">
    <property type="term" value="F:UDP-glucosyltransferase activity"/>
    <property type="evidence" value="ECO:0007669"/>
    <property type="project" value="InterPro"/>
</dbReference>
<keyword evidence="2" id="KW-0328">Glycosyltransferase</keyword>
<feature type="region of interest" description="Disordered" evidence="3">
    <location>
        <begin position="163"/>
        <end position="183"/>
    </location>
</feature>
<evidence type="ECO:0000256" key="1">
    <source>
        <dbReference type="ARBA" id="ARBA00009995"/>
    </source>
</evidence>
<dbReference type="InterPro" id="IPR050481">
    <property type="entry name" value="UDP-glycosyltransf_plant"/>
</dbReference>
<evidence type="ECO:0000313" key="5">
    <source>
        <dbReference type="Proteomes" id="UP000289738"/>
    </source>
</evidence>